<dbReference type="PRINTS" id="PR00111">
    <property type="entry name" value="ABHYDROLASE"/>
</dbReference>
<name>A0A0J7KSZ8_9FLAO</name>
<dbReference type="AlphaFoldDB" id="A0A0J7KSZ8"/>
<dbReference type="PANTHER" id="PTHR43798">
    <property type="entry name" value="MONOACYLGLYCEROL LIPASE"/>
    <property type="match status" value="1"/>
</dbReference>
<dbReference type="SUPFAM" id="SSF53474">
    <property type="entry name" value="alpha/beta-Hydrolases"/>
    <property type="match status" value="1"/>
</dbReference>
<keyword evidence="2" id="KW-0378">Hydrolase</keyword>
<dbReference type="Pfam" id="PF00561">
    <property type="entry name" value="Abhydrolase_1"/>
    <property type="match status" value="1"/>
</dbReference>
<dbReference type="STRING" id="558151.ACM46_17140"/>
<evidence type="ECO:0000313" key="3">
    <source>
        <dbReference type="Proteomes" id="UP000036261"/>
    </source>
</evidence>
<dbReference type="PANTHER" id="PTHR43798:SF5">
    <property type="entry name" value="MONOACYLGLYCEROL LIPASE ABHD6"/>
    <property type="match status" value="1"/>
</dbReference>
<reference evidence="2 3" key="1">
    <citation type="journal article" date="2013" name="Int. J. Syst. Evol. Microbiol.">
        <title>Chryseobacterium angstadtii sp. nov., isolated from a newt tank.</title>
        <authorList>
            <person name="Kirk K.E."/>
            <person name="Hoffman J.A."/>
            <person name="Smith K.A."/>
            <person name="Strahan B.L."/>
            <person name="Failor K.C."/>
            <person name="Krebs J.E."/>
            <person name="Gale A.N."/>
            <person name="Do T.D."/>
            <person name="Sontag T.C."/>
            <person name="Batties A.M."/>
            <person name="Mistiszyn K."/>
            <person name="Newman J.D."/>
        </authorList>
    </citation>
    <scope>NUCLEOTIDE SEQUENCE [LARGE SCALE GENOMIC DNA]</scope>
    <source>
        <strain evidence="2 3">KM</strain>
    </source>
</reference>
<dbReference type="GO" id="GO:0016020">
    <property type="term" value="C:membrane"/>
    <property type="evidence" value="ECO:0007669"/>
    <property type="project" value="TreeGrafter"/>
</dbReference>
<feature type="domain" description="AB hydrolase-1" evidence="1">
    <location>
        <begin position="33"/>
        <end position="260"/>
    </location>
</feature>
<dbReference type="InterPro" id="IPR000073">
    <property type="entry name" value="AB_hydrolase_1"/>
</dbReference>
<evidence type="ECO:0000313" key="2">
    <source>
        <dbReference type="EMBL" id="KMQ60310.1"/>
    </source>
</evidence>
<dbReference type="InterPro" id="IPR050266">
    <property type="entry name" value="AB_hydrolase_sf"/>
</dbReference>
<dbReference type="InterPro" id="IPR029058">
    <property type="entry name" value="AB_hydrolase_fold"/>
</dbReference>
<protein>
    <submittedName>
        <fullName evidence="2">Alpha/beta hydrolase</fullName>
    </submittedName>
</protein>
<dbReference type="Gene3D" id="3.40.50.1820">
    <property type="entry name" value="alpha/beta hydrolase"/>
    <property type="match status" value="1"/>
</dbReference>
<dbReference type="EMBL" id="LFND01000006">
    <property type="protein sequence ID" value="KMQ60310.1"/>
    <property type="molecule type" value="Genomic_DNA"/>
</dbReference>
<dbReference type="GO" id="GO:0047372">
    <property type="term" value="F:monoacylglycerol lipase activity"/>
    <property type="evidence" value="ECO:0007669"/>
    <property type="project" value="TreeGrafter"/>
</dbReference>
<accession>A0A0J7KSZ8</accession>
<evidence type="ECO:0000259" key="1">
    <source>
        <dbReference type="Pfam" id="PF00561"/>
    </source>
</evidence>
<gene>
    <name evidence="2" type="ORF">ACM46_17140</name>
</gene>
<proteinExistence type="predicted"/>
<dbReference type="GO" id="GO:0046464">
    <property type="term" value="P:acylglycerol catabolic process"/>
    <property type="evidence" value="ECO:0007669"/>
    <property type="project" value="TreeGrafter"/>
</dbReference>
<dbReference type="Proteomes" id="UP000036261">
    <property type="component" value="Unassembled WGS sequence"/>
</dbReference>
<organism evidence="2 3">
    <name type="scientific">Chryseobacterium angstadtii</name>
    <dbReference type="NCBI Taxonomy" id="558151"/>
    <lineage>
        <taxon>Bacteria</taxon>
        <taxon>Pseudomonadati</taxon>
        <taxon>Bacteroidota</taxon>
        <taxon>Flavobacteriia</taxon>
        <taxon>Flavobacteriales</taxon>
        <taxon>Weeksellaceae</taxon>
        <taxon>Chryseobacterium group</taxon>
        <taxon>Chryseobacterium</taxon>
    </lineage>
</organism>
<keyword evidence="3" id="KW-1185">Reference proteome</keyword>
<comment type="caution">
    <text evidence="2">The sequence shown here is derived from an EMBL/GenBank/DDBJ whole genome shotgun (WGS) entry which is preliminary data.</text>
</comment>
<sequence>MAFVNHQTAPTKFIRVKGINFAYRILGKEKGIPLILLQGLGWSMDNWDPAVINGLAKKYRLIIFDNKGVASSGGTTPHTIQEMADDAIDFIQALNLDKVNIMGYSMGGFVAQRIAFTRPSMIHKLILVGSGPQGAVGLSDLPHTISKIKGSTPEEFFIKFGFTTSEKSIAAAKQSYTRIHLRTANRDLPLSSAAVASQFAAISSWAMPDASALTELNTIKCPVLIVHGENDLALPVQNAKIHHSELLIFPDSGHAAFFQNEILFVNKVSAFLSQ</sequence>
<dbReference type="PATRIC" id="fig|558151.6.peg.3625"/>